<gene>
    <name evidence="3" type="ORF">GCM10007301_43140</name>
</gene>
<dbReference type="CDD" id="cd02440">
    <property type="entry name" value="AdoMet_MTases"/>
    <property type="match status" value="1"/>
</dbReference>
<dbReference type="InterPro" id="IPR018773">
    <property type="entry name" value="MeTrfase_reg_dom_prd"/>
</dbReference>
<feature type="domain" description="Methyltransferase regulatory" evidence="2">
    <location>
        <begin position="220"/>
        <end position="302"/>
    </location>
</feature>
<protein>
    <recommendedName>
        <fullName evidence="5">Methyltransferase domain-containing protein</fullName>
    </recommendedName>
</protein>
<evidence type="ECO:0000259" key="1">
    <source>
        <dbReference type="Pfam" id="PF08242"/>
    </source>
</evidence>
<reference evidence="3" key="1">
    <citation type="journal article" date="2014" name="Int. J. Syst. Evol. Microbiol.">
        <title>Complete genome sequence of Corynebacterium casei LMG S-19264T (=DSM 44701T), isolated from a smear-ripened cheese.</title>
        <authorList>
            <consortium name="US DOE Joint Genome Institute (JGI-PGF)"/>
            <person name="Walter F."/>
            <person name="Albersmeier A."/>
            <person name="Kalinowski J."/>
            <person name="Ruckert C."/>
        </authorList>
    </citation>
    <scope>NUCLEOTIDE SEQUENCE</scope>
    <source>
        <strain evidence="3">CCM 7897</strain>
    </source>
</reference>
<keyword evidence="4" id="KW-1185">Reference proteome</keyword>
<dbReference type="RefSeq" id="WP_188582451.1">
    <property type="nucleotide sequence ID" value="NZ_BMCT01000007.1"/>
</dbReference>
<proteinExistence type="predicted"/>
<dbReference type="AlphaFoldDB" id="A0A917FHZ1"/>
<dbReference type="Pfam" id="PF08242">
    <property type="entry name" value="Methyltransf_12"/>
    <property type="match status" value="1"/>
</dbReference>
<evidence type="ECO:0008006" key="5">
    <source>
        <dbReference type="Google" id="ProtNLM"/>
    </source>
</evidence>
<dbReference type="InterPro" id="IPR013217">
    <property type="entry name" value="Methyltransf_12"/>
</dbReference>
<comment type="caution">
    <text evidence="3">The sequence shown here is derived from an EMBL/GenBank/DDBJ whole genome shotgun (WGS) entry which is preliminary data.</text>
</comment>
<sequence>MNSWTHGYVHEVDYTHGFYRELTPAVMALAALRRGKRVDLPDEGATYCELGCGHGFSVNLLAAANPHMDFHANDFLPAHVAGARRLARDASLPNAHFYEHGFADFAAAPGLPASFDIIALHGVYSWVSEESRRHVIDFIAARLKPGGLVYVSYNALPGLAAVLPLRRLLVDHAGRGAGPMLGRIEEALGFATSAQEADAIYFRHSPDAGARLKQMKTMSANYLAHEYFNLDWEPFYFEDVASALEAAKLSFVGSANLIEQADELALTDAQRALLAGETDPLRREGLRDFMVNEQFRKDLFVKGPMDHTFRSGVGVWLNTRFALVTARAHVPAMIKGRRRNLELDPQVHGAILDALQAGPVTVRQMLGVPAVAALNFDQITNALGLLVGAGQVQPCLPEAGEAERAERCRAFNLAVCTRSEETEDFQFLASPVTGGGVVLNRFEQLFLVALREGHETPAQWATFVWQVLAPQGHKLVKDGRMLETAEENLAELLSGAELFARERLPLCRTLGLTL</sequence>
<dbReference type="Pfam" id="PF10119">
    <property type="entry name" value="MethyTransf_Reg"/>
    <property type="match status" value="1"/>
</dbReference>
<dbReference type="Gene3D" id="3.40.50.150">
    <property type="entry name" value="Vaccinia Virus protein VP39"/>
    <property type="match status" value="1"/>
</dbReference>
<name>A0A917FHZ1_9HYPH</name>
<dbReference type="EMBL" id="BMCT01000007">
    <property type="protein sequence ID" value="GGF78538.1"/>
    <property type="molecule type" value="Genomic_DNA"/>
</dbReference>
<organism evidence="3 4">
    <name type="scientific">Azorhizobium oxalatiphilum</name>
    <dbReference type="NCBI Taxonomy" id="980631"/>
    <lineage>
        <taxon>Bacteria</taxon>
        <taxon>Pseudomonadati</taxon>
        <taxon>Pseudomonadota</taxon>
        <taxon>Alphaproteobacteria</taxon>
        <taxon>Hyphomicrobiales</taxon>
        <taxon>Xanthobacteraceae</taxon>
        <taxon>Azorhizobium</taxon>
    </lineage>
</organism>
<dbReference type="SUPFAM" id="SSF53335">
    <property type="entry name" value="S-adenosyl-L-methionine-dependent methyltransferases"/>
    <property type="match status" value="1"/>
</dbReference>
<evidence type="ECO:0000313" key="3">
    <source>
        <dbReference type="EMBL" id="GGF78538.1"/>
    </source>
</evidence>
<dbReference type="InterPro" id="IPR029063">
    <property type="entry name" value="SAM-dependent_MTases_sf"/>
</dbReference>
<accession>A0A917FHZ1</accession>
<dbReference type="Proteomes" id="UP000606044">
    <property type="component" value="Unassembled WGS sequence"/>
</dbReference>
<evidence type="ECO:0000313" key="4">
    <source>
        <dbReference type="Proteomes" id="UP000606044"/>
    </source>
</evidence>
<reference evidence="3" key="2">
    <citation type="submission" date="2020-09" db="EMBL/GenBank/DDBJ databases">
        <authorList>
            <person name="Sun Q."/>
            <person name="Sedlacek I."/>
        </authorList>
    </citation>
    <scope>NUCLEOTIDE SEQUENCE</scope>
    <source>
        <strain evidence="3">CCM 7897</strain>
    </source>
</reference>
<evidence type="ECO:0000259" key="2">
    <source>
        <dbReference type="Pfam" id="PF10119"/>
    </source>
</evidence>
<feature type="domain" description="Methyltransferase type 12" evidence="1">
    <location>
        <begin position="49"/>
        <end position="148"/>
    </location>
</feature>